<keyword evidence="4 6" id="KW-0009">Actin-binding</keyword>
<dbReference type="AlphaFoldDB" id="A0A7S1SYM4"/>
<accession>A0A7S1SYM4</accession>
<name>A0A7S1SYM4_9CHLO</name>
<protein>
    <recommendedName>
        <fullName evidence="6">Arp2/3 complex 34 kDa subunit</fullName>
    </recommendedName>
</protein>
<dbReference type="GO" id="GO:0005200">
    <property type="term" value="F:structural constituent of cytoskeleton"/>
    <property type="evidence" value="ECO:0007669"/>
    <property type="project" value="TreeGrafter"/>
</dbReference>
<dbReference type="GO" id="GO:0005885">
    <property type="term" value="C:Arp2/3 protein complex"/>
    <property type="evidence" value="ECO:0007669"/>
    <property type="project" value="InterPro"/>
</dbReference>
<gene>
    <name evidence="7" type="ORF">TCHU04912_LOCUS15336</name>
</gene>
<evidence type="ECO:0000256" key="2">
    <source>
        <dbReference type="ARBA" id="ARBA00007192"/>
    </source>
</evidence>
<comment type="function">
    <text evidence="6">Functions as actin-binding component of the Arp2/3 complex which is involved in regulation of actin polymerization and together with an activating nucleation-promoting factor (NPF) mediates the formation of branched actin networks.</text>
</comment>
<comment type="subcellular location">
    <subcellularLocation>
        <location evidence="1 6">Cytoplasm</location>
        <location evidence="1 6">Cytoskeleton</location>
    </subcellularLocation>
</comment>
<dbReference type="SUPFAM" id="SSF69645">
    <property type="entry name" value="Arp2/3 complex subunits"/>
    <property type="match status" value="1"/>
</dbReference>
<evidence type="ECO:0000256" key="5">
    <source>
        <dbReference type="ARBA" id="ARBA00023212"/>
    </source>
</evidence>
<dbReference type="EMBL" id="HBGG01029567">
    <property type="protein sequence ID" value="CAD9213097.1"/>
    <property type="molecule type" value="Transcribed_RNA"/>
</dbReference>
<evidence type="ECO:0000313" key="7">
    <source>
        <dbReference type="EMBL" id="CAD9213097.1"/>
    </source>
</evidence>
<evidence type="ECO:0000256" key="6">
    <source>
        <dbReference type="RuleBase" id="RU364015"/>
    </source>
</evidence>
<proteinExistence type="inferred from homology"/>
<dbReference type="GO" id="GO:0034314">
    <property type="term" value="P:Arp2/3 complex-mediated actin nucleation"/>
    <property type="evidence" value="ECO:0007669"/>
    <property type="project" value="InterPro"/>
</dbReference>
<keyword evidence="3 6" id="KW-0963">Cytoplasm</keyword>
<dbReference type="PANTHER" id="PTHR12058:SF0">
    <property type="entry name" value="ACTIN-RELATED PROTEIN 2_3 COMPLEX SUBUNIT 2"/>
    <property type="match status" value="1"/>
</dbReference>
<dbReference type="InterPro" id="IPR034666">
    <property type="entry name" value="ARPC2/4"/>
</dbReference>
<dbReference type="InterPro" id="IPR007188">
    <property type="entry name" value="ARPC2"/>
</dbReference>
<dbReference type="GO" id="GO:0051015">
    <property type="term" value="F:actin filament binding"/>
    <property type="evidence" value="ECO:0007669"/>
    <property type="project" value="TreeGrafter"/>
</dbReference>
<dbReference type="PANTHER" id="PTHR12058">
    <property type="entry name" value="ARP2/3 COMPLEX 34 KDA SUBUNIT"/>
    <property type="match status" value="1"/>
</dbReference>
<dbReference type="GO" id="GO:0030041">
    <property type="term" value="P:actin filament polymerization"/>
    <property type="evidence" value="ECO:0007669"/>
    <property type="project" value="InterPro"/>
</dbReference>
<evidence type="ECO:0000256" key="4">
    <source>
        <dbReference type="ARBA" id="ARBA00023203"/>
    </source>
</evidence>
<reference evidence="7" key="1">
    <citation type="submission" date="2021-01" db="EMBL/GenBank/DDBJ databases">
        <authorList>
            <person name="Corre E."/>
            <person name="Pelletier E."/>
            <person name="Niang G."/>
            <person name="Scheremetjew M."/>
            <person name="Finn R."/>
            <person name="Kale V."/>
            <person name="Holt S."/>
            <person name="Cochrane G."/>
            <person name="Meng A."/>
            <person name="Brown T."/>
            <person name="Cohen L."/>
        </authorList>
    </citation>
    <scope>NUCLEOTIDE SEQUENCE</scope>
    <source>
        <strain evidence="7">PLY429</strain>
    </source>
</reference>
<evidence type="ECO:0000256" key="3">
    <source>
        <dbReference type="ARBA" id="ARBA00022490"/>
    </source>
</evidence>
<comment type="subunit">
    <text evidence="6">Component of the Arp2/3 complex.</text>
</comment>
<comment type="similarity">
    <text evidence="2 6">Belongs to the ARPC2 family.</text>
</comment>
<sequence length="307" mass="33839">MFEWPNFLPVENHLVVTALQRRVGCLDSGAAVDDTIPDAYCEATYHVQCDAERPDRMTLSYTLWPSFDRADTILRASKTIASACQGVAQVRPTPLPGSDLSLEVDLRALSERSDSETLAKRLASLYVFTAGLPLRDMFQRAAEGESVADTAKVVQVSGEQVLYVQEGYGGRDAVAVIFPIRRKGAADDVLCTSFLQEFAAFRQSAALGGSPSCTFSKQTPPELQGTLQSGEEEHFGCFIKFVFNQRHLTPDKLDAAVWSMLSFLPLIAYHIKCCKLAMHTSMRKRVGSMMKVLNRATLESTADDLLQ</sequence>
<dbReference type="Gene3D" id="3.30.1460.20">
    <property type="match status" value="2"/>
</dbReference>
<organism evidence="7">
    <name type="scientific">Tetraselmis chuii</name>
    <dbReference type="NCBI Taxonomy" id="63592"/>
    <lineage>
        <taxon>Eukaryota</taxon>
        <taxon>Viridiplantae</taxon>
        <taxon>Chlorophyta</taxon>
        <taxon>core chlorophytes</taxon>
        <taxon>Chlorodendrophyceae</taxon>
        <taxon>Chlorodendrales</taxon>
        <taxon>Chlorodendraceae</taxon>
        <taxon>Tetraselmis</taxon>
    </lineage>
</organism>
<evidence type="ECO:0000256" key="1">
    <source>
        <dbReference type="ARBA" id="ARBA00004245"/>
    </source>
</evidence>
<dbReference type="Pfam" id="PF04045">
    <property type="entry name" value="P34-Arc"/>
    <property type="match status" value="1"/>
</dbReference>
<keyword evidence="5 6" id="KW-0206">Cytoskeleton</keyword>